<proteinExistence type="predicted"/>
<evidence type="ECO:0000256" key="1">
    <source>
        <dbReference type="SAM" id="MobiDB-lite"/>
    </source>
</evidence>
<evidence type="ECO:0000313" key="2">
    <source>
        <dbReference type="EMBL" id="AHG01760.1"/>
    </source>
</evidence>
<evidence type="ECO:0000313" key="3">
    <source>
        <dbReference type="Proteomes" id="UP000019024"/>
    </source>
</evidence>
<geneLocation type="plasmid" evidence="2">
    <name>unnamed</name>
</geneLocation>
<reference evidence="2 3" key="1">
    <citation type="submission" date="2014-01" db="EMBL/GenBank/DDBJ databases">
        <authorList>
            <consortium name="DOE Joint Genome Institute"/>
            <person name="Anderson I."/>
            <person name="Huntemann M."/>
            <person name="Han J."/>
            <person name="Chen A."/>
            <person name="Kyrpides N."/>
            <person name="Mavromatis K."/>
            <person name="Markowitz V."/>
            <person name="Palaniappan K."/>
            <person name="Ivanova N."/>
            <person name="Schaumberg A."/>
            <person name="Pati A."/>
            <person name="Liolios K."/>
            <person name="Nordberg H.P."/>
            <person name="Cantor M.N."/>
            <person name="Hua S.X."/>
            <person name="Woyke T."/>
        </authorList>
    </citation>
    <scope>NUCLEOTIDE SEQUENCE [LARGE SCALE GENOMIC DNA]</scope>
    <source>
        <strain evidence="2 3">XH-48</strain>
        <plasmid evidence="3">2</plasmid>
    </source>
</reference>
<feature type="region of interest" description="Disordered" evidence="1">
    <location>
        <begin position="1"/>
        <end position="27"/>
    </location>
</feature>
<dbReference type="AlphaFoldDB" id="W0JX02"/>
<sequence length="89" mass="10084">MDLSRTAKELDRDSGEATHVDRRPGIDDWRSTRSTAVNLTSMIDTTIPIFNNTLNATSKLLETCISEITTAGRIWREANRFTRRTEGID</sequence>
<dbReference type="HOGENOM" id="CLU_2447563_0_0_2"/>
<protein>
    <submittedName>
        <fullName evidence="2">Uncharacterized protein</fullName>
    </submittedName>
</protein>
<dbReference type="KEGG" id="hlr:HALLA_00280"/>
<dbReference type="Proteomes" id="UP000019024">
    <property type="component" value="Plasmid unnamed2"/>
</dbReference>
<keyword evidence="2" id="KW-0614">Plasmid</keyword>
<name>W0JX02_9EURY</name>
<gene>
    <name evidence="2" type="ORF">HALLA_00280</name>
</gene>
<dbReference type="EMBL" id="CP007057">
    <property type="protein sequence ID" value="AHG01760.1"/>
    <property type="molecule type" value="Genomic_DNA"/>
</dbReference>
<organism evidence="2 3">
    <name type="scientific">Halostagnicola larsenii XH-48</name>
    <dbReference type="NCBI Taxonomy" id="797299"/>
    <lineage>
        <taxon>Archaea</taxon>
        <taxon>Methanobacteriati</taxon>
        <taxon>Methanobacteriota</taxon>
        <taxon>Stenosarchaea group</taxon>
        <taxon>Halobacteria</taxon>
        <taxon>Halobacteriales</taxon>
        <taxon>Natrialbaceae</taxon>
        <taxon>Halostagnicola</taxon>
    </lineage>
</organism>
<keyword evidence="3" id="KW-1185">Reference proteome</keyword>
<accession>W0JX02</accession>